<sequence>MTINMINFGLTWTDPEGVHRASAVSYDKVSGERRKQRLEDAGCTDVELVEVRPGQLPQPKA</sequence>
<gene>
    <name evidence="1" type="ORF">SHKM778_60410</name>
</gene>
<evidence type="ECO:0000313" key="1">
    <source>
        <dbReference type="EMBL" id="BFO19653.1"/>
    </source>
</evidence>
<proteinExistence type="predicted"/>
<protein>
    <submittedName>
        <fullName evidence="1">Uncharacterized protein</fullName>
    </submittedName>
</protein>
<dbReference type="EMBL" id="AP035768">
    <property type="protein sequence ID" value="BFO19653.1"/>
    <property type="molecule type" value="Genomic_DNA"/>
</dbReference>
<dbReference type="AlphaFoldDB" id="A0AAT9HQ09"/>
<accession>A0AAT9HQ09</accession>
<organism evidence="1">
    <name type="scientific">Streptomyces haneummycinicus</name>
    <dbReference type="NCBI Taxonomy" id="3074435"/>
    <lineage>
        <taxon>Bacteria</taxon>
        <taxon>Bacillati</taxon>
        <taxon>Actinomycetota</taxon>
        <taxon>Actinomycetes</taxon>
        <taxon>Kitasatosporales</taxon>
        <taxon>Streptomycetaceae</taxon>
        <taxon>Streptomyces</taxon>
    </lineage>
</organism>
<reference evidence="1" key="1">
    <citation type="submission" date="2024-06" db="EMBL/GenBank/DDBJ databases">
        <authorList>
            <consortium name="consrtm"/>
            <person name="Uemura M."/>
            <person name="Terahara T."/>
        </authorList>
    </citation>
    <scope>NUCLEOTIDE SEQUENCE</scope>
    <source>
        <strain evidence="1">KM77-8</strain>
    </source>
</reference>
<reference evidence="1" key="2">
    <citation type="submission" date="2024-07" db="EMBL/GenBank/DDBJ databases">
        <title>Streptomyces haneummycinica sp. nov., a new antibiotic-producing actinobacterium isolated from marine sediment.</title>
        <authorList>
            <person name="Uemura M."/>
            <person name="Hamada M."/>
            <person name="Hirano S."/>
            <person name="Kobayashi K."/>
            <person name="Ohshiro T."/>
            <person name="Kobayashi T."/>
            <person name="Terahara T."/>
        </authorList>
    </citation>
    <scope>NUCLEOTIDE SEQUENCE</scope>
    <source>
        <strain evidence="1">KM77-8</strain>
    </source>
</reference>
<name>A0AAT9HQ09_9ACTN</name>